<dbReference type="InterPro" id="IPR022050">
    <property type="entry name" value="T_hemolysin"/>
</dbReference>
<evidence type="ECO:0000313" key="1">
    <source>
        <dbReference type="EMBL" id="MTD57957.1"/>
    </source>
</evidence>
<reference evidence="1 2" key="1">
    <citation type="submission" date="2019-11" db="EMBL/GenBank/DDBJ databases">
        <title>Draft genome of Amycolatopsis RM579.</title>
        <authorList>
            <person name="Duangmal K."/>
            <person name="Mingma R."/>
        </authorList>
    </citation>
    <scope>NUCLEOTIDE SEQUENCE [LARGE SCALE GENOMIC DNA]</scope>
    <source>
        <strain evidence="1 2">RM579</strain>
    </source>
</reference>
<protein>
    <recommendedName>
        <fullName evidence="3">Thermostable hemolysin</fullName>
    </recommendedName>
</protein>
<comment type="caution">
    <text evidence="1">The sequence shown here is derived from an EMBL/GenBank/DDBJ whole genome shotgun (WGS) entry which is preliminary data.</text>
</comment>
<sequence>MKTVVAPRETAMWRSCVTVARERYRKDYQAEITPDPDCFIAACEDTPDGIRPTACAGLTHGGGRTLLSEHYLGSPPEQALAALFGEQVDPHTVVEIGPMAAAGGGGVRLLTMLPALCWCQGAQFIVCTITELIARTVGRLGIEFVPMAEAKEHDLPVDLRHRWGTYYDTNPVTGYVDLRGYDAQLERQVDRTARLSVTGYAAPATGAA</sequence>
<dbReference type="EMBL" id="WMBA01000057">
    <property type="protein sequence ID" value="MTD57957.1"/>
    <property type="molecule type" value="Genomic_DNA"/>
</dbReference>
<dbReference type="Pfam" id="PF12261">
    <property type="entry name" value="T_hemolysin"/>
    <property type="match status" value="1"/>
</dbReference>
<accession>A0A6N7YXY5</accession>
<evidence type="ECO:0008006" key="3">
    <source>
        <dbReference type="Google" id="ProtNLM"/>
    </source>
</evidence>
<keyword evidence="2" id="KW-1185">Reference proteome</keyword>
<proteinExistence type="predicted"/>
<organism evidence="1 2">
    <name type="scientific">Amycolatopsis pithecellobii</name>
    <dbReference type="NCBI Taxonomy" id="664692"/>
    <lineage>
        <taxon>Bacteria</taxon>
        <taxon>Bacillati</taxon>
        <taxon>Actinomycetota</taxon>
        <taxon>Actinomycetes</taxon>
        <taxon>Pseudonocardiales</taxon>
        <taxon>Pseudonocardiaceae</taxon>
        <taxon>Amycolatopsis</taxon>
    </lineage>
</organism>
<dbReference type="Proteomes" id="UP000440096">
    <property type="component" value="Unassembled WGS sequence"/>
</dbReference>
<name>A0A6N7YXY5_9PSEU</name>
<gene>
    <name evidence="1" type="ORF">GKO32_28830</name>
</gene>
<evidence type="ECO:0000313" key="2">
    <source>
        <dbReference type="Proteomes" id="UP000440096"/>
    </source>
</evidence>
<dbReference type="AlphaFoldDB" id="A0A6N7YXY5"/>